<dbReference type="EMBL" id="CP102774">
    <property type="protein sequence ID" value="UZF87989.1"/>
    <property type="molecule type" value="Genomic_DNA"/>
</dbReference>
<reference evidence="1" key="1">
    <citation type="submission" date="2022-08" db="EMBL/GenBank/DDBJ databases">
        <title>Complete Genome Sequences of 2 Bosea sp. soil isolates.</title>
        <authorList>
            <person name="Alvarez Arevalo M."/>
            <person name="Sterndorff E.B."/>
            <person name="Faurdal D."/>
            <person name="Joergensen T.S."/>
            <person name="Weber T."/>
        </authorList>
    </citation>
    <scope>NUCLEOTIDE SEQUENCE</scope>
    <source>
        <strain evidence="1">NBC_00436</strain>
    </source>
</reference>
<proteinExistence type="predicted"/>
<protein>
    <submittedName>
        <fullName evidence="1">Uncharacterized protein</fullName>
    </submittedName>
</protein>
<organism evidence="1">
    <name type="scientific">Bosea sp. NBC_00436</name>
    <dbReference type="NCBI Taxonomy" id="2969620"/>
    <lineage>
        <taxon>Bacteria</taxon>
        <taxon>Pseudomonadati</taxon>
        <taxon>Pseudomonadota</taxon>
        <taxon>Alphaproteobacteria</taxon>
        <taxon>Hyphomicrobiales</taxon>
        <taxon>Boseaceae</taxon>
        <taxon>Bosea</taxon>
    </lineage>
</organism>
<gene>
    <name evidence="1" type="ORF">NWE54_04165</name>
</gene>
<dbReference type="AlphaFoldDB" id="A0A9E8CQ88"/>
<accession>A0A9E8CQ88</accession>
<sequence>MPKRIRYDLQHQCLQLVNLGWPEGYKSDPSAPSALSVETVSSGFDRIICPHCGFSHILPGRLAIPSDSTRIFVCDDRWRTVNLVAGE</sequence>
<evidence type="ECO:0000313" key="1">
    <source>
        <dbReference type="EMBL" id="UZF87989.1"/>
    </source>
</evidence>
<name>A0A9E8CQ88_9HYPH</name>